<protein>
    <submittedName>
        <fullName evidence="12">ATP-binding cassette subfamily B protein</fullName>
    </submittedName>
</protein>
<dbReference type="InterPro" id="IPR011527">
    <property type="entry name" value="ABC1_TM_dom"/>
</dbReference>
<evidence type="ECO:0000256" key="7">
    <source>
        <dbReference type="ARBA" id="ARBA00022989"/>
    </source>
</evidence>
<dbReference type="Proteomes" id="UP000517712">
    <property type="component" value="Unassembled WGS sequence"/>
</dbReference>
<dbReference type="CDD" id="cd18548">
    <property type="entry name" value="ABC_6TM_Tm287_like"/>
    <property type="match status" value="1"/>
</dbReference>
<dbReference type="SMART" id="SM00382">
    <property type="entry name" value="AAA"/>
    <property type="match status" value="1"/>
</dbReference>
<gene>
    <name evidence="12" type="ORF">HD600_000932</name>
</gene>
<dbReference type="PANTHER" id="PTHR43394">
    <property type="entry name" value="ATP-DEPENDENT PERMEASE MDL1, MITOCHONDRIAL"/>
    <property type="match status" value="1"/>
</dbReference>
<feature type="transmembrane region" description="Helical" evidence="9">
    <location>
        <begin position="37"/>
        <end position="58"/>
    </location>
</feature>
<dbReference type="PROSITE" id="PS00211">
    <property type="entry name" value="ABC_TRANSPORTER_1"/>
    <property type="match status" value="1"/>
</dbReference>
<dbReference type="SUPFAM" id="SSF90123">
    <property type="entry name" value="ABC transporter transmembrane region"/>
    <property type="match status" value="1"/>
</dbReference>
<comment type="subcellular location">
    <subcellularLocation>
        <location evidence="1">Cell membrane</location>
        <topology evidence="1">Multi-pass membrane protein</topology>
    </subcellularLocation>
</comment>
<keyword evidence="2" id="KW-0813">Transport</keyword>
<sequence>MGNVADAWHAIWWPVRPVLQKDSLMLGKLLFRYLSRYWPLLVGVLVFQFVSAMAALYLPRLNADIINQGVATADTAYIWRTGAWMLVVSLGQIVCSVVATFFAAKAAMRVGRDIRSDVFARVSGFSEREVSQFGAGSLITRNTNDVQQVQMLAMMGSTMFVTAPLLAIGGIIMAVQQDVGLSWLIAVSVPVLLVVAVLIIARMVPLFRRNQGKLDQINRVMREQLTGVRVVRAFVRERVEEARFREANTDLMKLGRNIGSLFVLLFPLFMLILNVTVVGVIWFGGLEVQNGNVEVGTLFAFMQYIGQIMMGVIMSSFMAMMIPRAAVSAERVGEVLDAESSLERPVNGSTVFPVPGTVMFEGVEFTYPGAEAPVLQNISFGAERGETVAVVGSTGAGKTTLVSLIPRLFDVTGGSVRVGGVDVREADMDALWKTIGLVPQRPFLFTGTIASNLRYGRSDATDEELWEALEIAQAKDFVSEMPDGLETRIAQGGTNVSGGQRQRLAIARALVHRPQVLVFDDSFSALDLTTDARLRQALWRELPDVTKIVVAQRVSTITDADRIVVLEGGEMVGVGTHDELVATNDTYREIVESQLGVDA</sequence>
<dbReference type="FunFam" id="3.40.50.300:FF:000854">
    <property type="entry name" value="Multidrug ABC transporter ATP-binding protein"/>
    <property type="match status" value="1"/>
</dbReference>
<feature type="transmembrane region" description="Helical" evidence="9">
    <location>
        <begin position="261"/>
        <end position="284"/>
    </location>
</feature>
<feature type="transmembrane region" description="Helical" evidence="9">
    <location>
        <begin position="78"/>
        <end position="104"/>
    </location>
</feature>
<dbReference type="GO" id="GO:0005886">
    <property type="term" value="C:plasma membrane"/>
    <property type="evidence" value="ECO:0007669"/>
    <property type="project" value="UniProtKB-SubCell"/>
</dbReference>
<dbReference type="GO" id="GO:0015421">
    <property type="term" value="F:ABC-type oligopeptide transporter activity"/>
    <property type="evidence" value="ECO:0007669"/>
    <property type="project" value="TreeGrafter"/>
</dbReference>
<dbReference type="GO" id="GO:0016887">
    <property type="term" value="F:ATP hydrolysis activity"/>
    <property type="evidence" value="ECO:0007669"/>
    <property type="project" value="InterPro"/>
</dbReference>
<dbReference type="InterPro" id="IPR003439">
    <property type="entry name" value="ABC_transporter-like_ATP-bd"/>
</dbReference>
<feature type="transmembrane region" description="Helical" evidence="9">
    <location>
        <begin position="304"/>
        <end position="322"/>
    </location>
</feature>
<evidence type="ECO:0000256" key="9">
    <source>
        <dbReference type="SAM" id="Phobius"/>
    </source>
</evidence>
<dbReference type="PROSITE" id="PS50893">
    <property type="entry name" value="ABC_TRANSPORTER_2"/>
    <property type="match status" value="1"/>
</dbReference>
<keyword evidence="4 9" id="KW-0812">Transmembrane</keyword>
<keyword evidence="3" id="KW-1003">Cell membrane</keyword>
<dbReference type="Pfam" id="PF00664">
    <property type="entry name" value="ABC_membrane"/>
    <property type="match status" value="1"/>
</dbReference>
<dbReference type="FunFam" id="1.20.1560.10:FF:000040">
    <property type="entry name" value="Multidrug ABC transporter ATP-binding protein"/>
    <property type="match status" value="1"/>
</dbReference>
<dbReference type="Gene3D" id="3.40.50.300">
    <property type="entry name" value="P-loop containing nucleotide triphosphate hydrolases"/>
    <property type="match status" value="1"/>
</dbReference>
<dbReference type="AlphaFoldDB" id="A0A7W9FAT3"/>
<evidence type="ECO:0000256" key="4">
    <source>
        <dbReference type="ARBA" id="ARBA00022692"/>
    </source>
</evidence>
<dbReference type="PROSITE" id="PS50929">
    <property type="entry name" value="ABC_TM1F"/>
    <property type="match status" value="1"/>
</dbReference>
<evidence type="ECO:0000256" key="2">
    <source>
        <dbReference type="ARBA" id="ARBA00022448"/>
    </source>
</evidence>
<name>A0A7W9FAT3_9MICO</name>
<dbReference type="InterPro" id="IPR036640">
    <property type="entry name" value="ABC1_TM_sf"/>
</dbReference>
<reference evidence="12 13" key="1">
    <citation type="submission" date="2020-08" db="EMBL/GenBank/DDBJ databases">
        <title>Sequencing the genomes of 1000 actinobacteria strains.</title>
        <authorList>
            <person name="Klenk H.-P."/>
        </authorList>
    </citation>
    <scope>NUCLEOTIDE SEQUENCE [LARGE SCALE GENOMIC DNA]</scope>
    <source>
        <strain evidence="12 13">DSM 24823</strain>
    </source>
</reference>
<dbReference type="InterPro" id="IPR027417">
    <property type="entry name" value="P-loop_NTPase"/>
</dbReference>
<dbReference type="EMBL" id="JACHMU010000001">
    <property type="protein sequence ID" value="MBB5742435.1"/>
    <property type="molecule type" value="Genomic_DNA"/>
</dbReference>
<keyword evidence="7 9" id="KW-1133">Transmembrane helix</keyword>
<dbReference type="Gene3D" id="1.20.1560.10">
    <property type="entry name" value="ABC transporter type 1, transmembrane domain"/>
    <property type="match status" value="1"/>
</dbReference>
<evidence type="ECO:0000259" key="10">
    <source>
        <dbReference type="PROSITE" id="PS50893"/>
    </source>
</evidence>
<dbReference type="SUPFAM" id="SSF52540">
    <property type="entry name" value="P-loop containing nucleoside triphosphate hydrolases"/>
    <property type="match status" value="1"/>
</dbReference>
<organism evidence="12 13">
    <name type="scientific">Microbacterium ginsengiterrae</name>
    <dbReference type="NCBI Taxonomy" id="546115"/>
    <lineage>
        <taxon>Bacteria</taxon>
        <taxon>Bacillati</taxon>
        <taxon>Actinomycetota</taxon>
        <taxon>Actinomycetes</taxon>
        <taxon>Micrococcales</taxon>
        <taxon>Microbacteriaceae</taxon>
        <taxon>Microbacterium</taxon>
    </lineage>
</organism>
<evidence type="ECO:0000256" key="1">
    <source>
        <dbReference type="ARBA" id="ARBA00004651"/>
    </source>
</evidence>
<evidence type="ECO:0000256" key="8">
    <source>
        <dbReference type="ARBA" id="ARBA00023136"/>
    </source>
</evidence>
<evidence type="ECO:0000259" key="11">
    <source>
        <dbReference type="PROSITE" id="PS50929"/>
    </source>
</evidence>
<evidence type="ECO:0000256" key="5">
    <source>
        <dbReference type="ARBA" id="ARBA00022741"/>
    </source>
</evidence>
<dbReference type="GO" id="GO:0005524">
    <property type="term" value="F:ATP binding"/>
    <property type="evidence" value="ECO:0007669"/>
    <property type="project" value="UniProtKB-KW"/>
</dbReference>
<dbReference type="InterPro" id="IPR017871">
    <property type="entry name" value="ABC_transporter-like_CS"/>
</dbReference>
<dbReference type="InterPro" id="IPR039421">
    <property type="entry name" value="Type_1_exporter"/>
</dbReference>
<keyword evidence="6 12" id="KW-0067">ATP-binding</keyword>
<evidence type="ECO:0000256" key="3">
    <source>
        <dbReference type="ARBA" id="ARBA00022475"/>
    </source>
</evidence>
<dbReference type="Pfam" id="PF00005">
    <property type="entry name" value="ABC_tran"/>
    <property type="match status" value="1"/>
</dbReference>
<dbReference type="PANTHER" id="PTHR43394:SF1">
    <property type="entry name" value="ATP-BINDING CASSETTE SUB-FAMILY B MEMBER 10, MITOCHONDRIAL"/>
    <property type="match status" value="1"/>
</dbReference>
<evidence type="ECO:0000313" key="13">
    <source>
        <dbReference type="Proteomes" id="UP000517712"/>
    </source>
</evidence>
<feature type="transmembrane region" description="Helical" evidence="9">
    <location>
        <begin position="181"/>
        <end position="201"/>
    </location>
</feature>
<feature type="domain" description="ABC transmembrane type-1" evidence="11">
    <location>
        <begin position="42"/>
        <end position="324"/>
    </location>
</feature>
<feature type="transmembrane region" description="Helical" evidence="9">
    <location>
        <begin position="151"/>
        <end position="175"/>
    </location>
</feature>
<keyword evidence="13" id="KW-1185">Reference proteome</keyword>
<feature type="domain" description="ABC transporter" evidence="10">
    <location>
        <begin position="358"/>
        <end position="593"/>
    </location>
</feature>
<evidence type="ECO:0000313" key="12">
    <source>
        <dbReference type="EMBL" id="MBB5742435.1"/>
    </source>
</evidence>
<accession>A0A7W9FAT3</accession>
<keyword evidence="5" id="KW-0547">Nucleotide-binding</keyword>
<dbReference type="InterPro" id="IPR003593">
    <property type="entry name" value="AAA+_ATPase"/>
</dbReference>
<proteinExistence type="predicted"/>
<evidence type="ECO:0000256" key="6">
    <source>
        <dbReference type="ARBA" id="ARBA00022840"/>
    </source>
</evidence>
<comment type="caution">
    <text evidence="12">The sequence shown here is derived from an EMBL/GenBank/DDBJ whole genome shotgun (WGS) entry which is preliminary data.</text>
</comment>
<keyword evidence="8 9" id="KW-0472">Membrane</keyword>